<evidence type="ECO:0000313" key="2">
    <source>
        <dbReference type="EMBL" id="NVD40337.1"/>
    </source>
</evidence>
<evidence type="ECO:0000313" key="3">
    <source>
        <dbReference type="Proteomes" id="UP000520198"/>
    </source>
</evidence>
<feature type="region of interest" description="Disordered" evidence="1">
    <location>
        <begin position="46"/>
        <end position="67"/>
    </location>
</feature>
<evidence type="ECO:0000256" key="1">
    <source>
        <dbReference type="SAM" id="MobiDB-lite"/>
    </source>
</evidence>
<sequence length="126" mass="13872">MNRVPHEGDPDGHNGRRPPQWLLRTDAVRVGAIARKAVKIDAPVARPLGRNGPVRPRSASKGRRPLRHSGALIFHPSQLSARCFSMRFQTKTTGSGFFFTDPGFFMIFFVHLNFAVNSHVAVAGAV</sequence>
<name>A0A7Y6UNN0_9HYPH</name>
<keyword evidence="3" id="KW-1185">Reference proteome</keyword>
<reference evidence="2 3" key="1">
    <citation type="submission" date="2020-06" db="EMBL/GenBank/DDBJ databases">
        <authorList>
            <person name="Grouzdev D.S."/>
        </authorList>
    </citation>
    <scope>NUCLEOTIDE SEQUENCE [LARGE SCALE GENOMIC DNA]</scope>
    <source>
        <strain evidence="2 3">HO-A22</strain>
    </source>
</reference>
<comment type="caution">
    <text evidence="2">The sequence shown here is derived from an EMBL/GenBank/DDBJ whole genome shotgun (WGS) entry which is preliminary data.</text>
</comment>
<feature type="region of interest" description="Disordered" evidence="1">
    <location>
        <begin position="1"/>
        <end position="21"/>
    </location>
</feature>
<dbReference type="AlphaFoldDB" id="A0A7Y6UNN0"/>
<proteinExistence type="predicted"/>
<protein>
    <submittedName>
        <fullName evidence="2">Uncharacterized protein</fullName>
    </submittedName>
</protein>
<feature type="compositionally biased region" description="Basic residues" evidence="1">
    <location>
        <begin position="58"/>
        <end position="67"/>
    </location>
</feature>
<dbReference type="RefSeq" id="WP_176353824.1">
    <property type="nucleotide sequence ID" value="NZ_JABWDU010000003.1"/>
</dbReference>
<feature type="compositionally biased region" description="Basic and acidic residues" evidence="1">
    <location>
        <begin position="1"/>
        <end position="14"/>
    </location>
</feature>
<gene>
    <name evidence="2" type="ORF">HT585_15825</name>
</gene>
<dbReference type="EMBL" id="JABWDU010000003">
    <property type="protein sequence ID" value="NVD40337.1"/>
    <property type="molecule type" value="Genomic_DNA"/>
</dbReference>
<accession>A0A7Y6UNN0</accession>
<organism evidence="2 3">
    <name type="scientific">Ensifer oleiphilus</name>
    <dbReference type="NCBI Taxonomy" id="2742698"/>
    <lineage>
        <taxon>Bacteria</taxon>
        <taxon>Pseudomonadati</taxon>
        <taxon>Pseudomonadota</taxon>
        <taxon>Alphaproteobacteria</taxon>
        <taxon>Hyphomicrobiales</taxon>
        <taxon>Rhizobiaceae</taxon>
        <taxon>Sinorhizobium/Ensifer group</taxon>
        <taxon>Ensifer</taxon>
    </lineage>
</organism>
<dbReference type="Proteomes" id="UP000520198">
    <property type="component" value="Unassembled WGS sequence"/>
</dbReference>